<evidence type="ECO:0000313" key="4">
    <source>
        <dbReference type="Proteomes" id="UP001375240"/>
    </source>
</evidence>
<dbReference type="Proteomes" id="UP001375240">
    <property type="component" value="Unassembled WGS sequence"/>
</dbReference>
<evidence type="ECO:0000256" key="2">
    <source>
        <dbReference type="SAM" id="Phobius"/>
    </source>
</evidence>
<keyword evidence="2" id="KW-0812">Transmembrane</keyword>
<protein>
    <recommendedName>
        <fullName evidence="5">Mid2 domain-containing protein</fullName>
    </recommendedName>
</protein>
<proteinExistence type="predicted"/>
<keyword evidence="2" id="KW-1133">Transmembrane helix</keyword>
<evidence type="ECO:0008006" key="5">
    <source>
        <dbReference type="Google" id="ProtNLM"/>
    </source>
</evidence>
<evidence type="ECO:0000313" key="3">
    <source>
        <dbReference type="EMBL" id="KAK6359091.1"/>
    </source>
</evidence>
<reference evidence="3 4" key="1">
    <citation type="submission" date="2019-10" db="EMBL/GenBank/DDBJ databases">
        <authorList>
            <person name="Palmer J.M."/>
        </authorList>
    </citation>
    <scope>NUCLEOTIDE SEQUENCE [LARGE SCALE GENOMIC DNA]</scope>
    <source>
        <strain evidence="3 4">TWF696</strain>
    </source>
</reference>
<evidence type="ECO:0000256" key="1">
    <source>
        <dbReference type="SAM" id="MobiDB-lite"/>
    </source>
</evidence>
<dbReference type="AlphaFoldDB" id="A0AAV9VDU4"/>
<feature type="transmembrane region" description="Helical" evidence="2">
    <location>
        <begin position="232"/>
        <end position="257"/>
    </location>
</feature>
<feature type="compositionally biased region" description="Polar residues" evidence="1">
    <location>
        <begin position="206"/>
        <end position="223"/>
    </location>
</feature>
<sequence>MRKSSSRSVTILFSLLALIFIYPLGIIGQKFRPCYQPNGDENDRTSYRPCNDIEGQPDKTNEHSMCCFYTGDGSTLEACLPNGLCAGTSSDGNGTQLWRESCTDPTWKSPNCLILCMTSDVGDQPITLCPDGSYCCGENNTNCCKNKQGTFLPPLMNQQSDPSSSKASPTSTSTSSISTASESGSKIPPSPTSSGGSSTGQQSTTATETNVPSSNSGTAQLNSQSTSQITKIAIGIGATAIFMVLVAAGSAVAIYFYRRRSKSPIDAEDIGKPELESTSAGAQYFRDPQRRSQARTIVGGELPVEYNTGYTQRHQSARDGTGFEMI</sequence>
<dbReference type="EMBL" id="JAVHNQ010000001">
    <property type="protein sequence ID" value="KAK6359091.1"/>
    <property type="molecule type" value="Genomic_DNA"/>
</dbReference>
<name>A0AAV9VDU4_9PEZI</name>
<feature type="compositionally biased region" description="Low complexity" evidence="1">
    <location>
        <begin position="160"/>
        <end position="205"/>
    </location>
</feature>
<comment type="caution">
    <text evidence="3">The sequence shown here is derived from an EMBL/GenBank/DDBJ whole genome shotgun (WGS) entry which is preliminary data.</text>
</comment>
<dbReference type="CDD" id="cd12087">
    <property type="entry name" value="TM_EGFR-like"/>
    <property type="match status" value="1"/>
</dbReference>
<keyword evidence="2" id="KW-0472">Membrane</keyword>
<organism evidence="3 4">
    <name type="scientific">Orbilia brochopaga</name>
    <dbReference type="NCBI Taxonomy" id="3140254"/>
    <lineage>
        <taxon>Eukaryota</taxon>
        <taxon>Fungi</taxon>
        <taxon>Dikarya</taxon>
        <taxon>Ascomycota</taxon>
        <taxon>Pezizomycotina</taxon>
        <taxon>Orbiliomycetes</taxon>
        <taxon>Orbiliales</taxon>
        <taxon>Orbiliaceae</taxon>
        <taxon>Orbilia</taxon>
    </lineage>
</organism>
<keyword evidence="4" id="KW-1185">Reference proteome</keyword>
<accession>A0AAV9VDU4</accession>
<gene>
    <name evidence="3" type="ORF">TWF696_000258</name>
</gene>
<feature type="region of interest" description="Disordered" evidence="1">
    <location>
        <begin position="154"/>
        <end position="223"/>
    </location>
</feature>